<sequence>MFSKMQFYLFVEIILIVIGVIFAQMDDERKFQSSQNLVPEEENVIKQILDALNPVYLIIIGCLIAAGCAFELAYGTKGSSGRTNWSHVASRQQPYSVTHA</sequence>
<accession>A0AC34RT03</accession>
<name>A0AC34RT03_9BILA</name>
<proteinExistence type="predicted"/>
<protein>
    <submittedName>
        <fullName evidence="2">Uncharacterized protein</fullName>
    </submittedName>
</protein>
<dbReference type="WBParaSite" id="JU765_v2.g9816.t1">
    <property type="protein sequence ID" value="JU765_v2.g9816.t1"/>
    <property type="gene ID" value="JU765_v2.g9816"/>
</dbReference>
<organism evidence="1 2">
    <name type="scientific">Panagrolaimus sp. JU765</name>
    <dbReference type="NCBI Taxonomy" id="591449"/>
    <lineage>
        <taxon>Eukaryota</taxon>
        <taxon>Metazoa</taxon>
        <taxon>Ecdysozoa</taxon>
        <taxon>Nematoda</taxon>
        <taxon>Chromadorea</taxon>
        <taxon>Rhabditida</taxon>
        <taxon>Tylenchina</taxon>
        <taxon>Panagrolaimomorpha</taxon>
        <taxon>Panagrolaimoidea</taxon>
        <taxon>Panagrolaimidae</taxon>
        <taxon>Panagrolaimus</taxon>
    </lineage>
</organism>
<evidence type="ECO:0000313" key="1">
    <source>
        <dbReference type="Proteomes" id="UP000887576"/>
    </source>
</evidence>
<reference evidence="2" key="1">
    <citation type="submission" date="2022-11" db="UniProtKB">
        <authorList>
            <consortium name="WormBaseParasite"/>
        </authorList>
    </citation>
    <scope>IDENTIFICATION</scope>
</reference>
<evidence type="ECO:0000313" key="2">
    <source>
        <dbReference type="WBParaSite" id="JU765_v2.g9816.t1"/>
    </source>
</evidence>
<dbReference type="Proteomes" id="UP000887576">
    <property type="component" value="Unplaced"/>
</dbReference>